<accession>A0A561V8Q8</accession>
<dbReference type="InterPro" id="IPR051678">
    <property type="entry name" value="AGP_Transferase"/>
</dbReference>
<gene>
    <name evidence="11" type="ORF">FHU35_11625</name>
</gene>
<dbReference type="GO" id="GO:0016301">
    <property type="term" value="F:kinase activity"/>
    <property type="evidence" value="ECO:0007669"/>
    <property type="project" value="UniProtKB-KW"/>
</dbReference>
<keyword evidence="12" id="KW-1185">Reference proteome</keyword>
<evidence type="ECO:0000256" key="1">
    <source>
        <dbReference type="ARBA" id="ARBA00006219"/>
    </source>
</evidence>
<evidence type="ECO:0000256" key="5">
    <source>
        <dbReference type="ARBA" id="ARBA00022840"/>
    </source>
</evidence>
<dbReference type="RefSeq" id="WP_246110043.1">
    <property type="nucleotide sequence ID" value="NZ_VIWX01000001.1"/>
</dbReference>
<keyword evidence="6 7" id="KW-0046">Antibiotic resistance</keyword>
<evidence type="ECO:0000256" key="6">
    <source>
        <dbReference type="ARBA" id="ARBA00023251"/>
    </source>
</evidence>
<feature type="domain" description="Aminoglycoside phosphotransferase" evidence="10">
    <location>
        <begin position="38"/>
        <end position="253"/>
    </location>
</feature>
<feature type="binding site" evidence="9">
    <location>
        <position position="195"/>
    </location>
    <ligand>
        <name>Mg(2+)</name>
        <dbReference type="ChEBI" id="CHEBI:18420"/>
    </ligand>
</feature>
<keyword evidence="5 7" id="KW-0067">ATP-binding</keyword>
<dbReference type="CDD" id="cd05150">
    <property type="entry name" value="APH"/>
    <property type="match status" value="1"/>
</dbReference>
<dbReference type="Gene3D" id="3.90.1200.10">
    <property type="match status" value="1"/>
</dbReference>
<dbReference type="PANTHER" id="PTHR21310:SF41">
    <property type="entry name" value="3'-PHOSPHOTRANSFERASE, PUTATIVE-RELATED"/>
    <property type="match status" value="1"/>
</dbReference>
<dbReference type="AlphaFoldDB" id="A0A561V8Q8"/>
<dbReference type="Pfam" id="PF01636">
    <property type="entry name" value="APH"/>
    <property type="match status" value="1"/>
</dbReference>
<proteinExistence type="inferred from homology"/>
<reference evidence="11 12" key="1">
    <citation type="submission" date="2019-06" db="EMBL/GenBank/DDBJ databases">
        <title>Sequencing the genomes of 1000 actinobacteria strains.</title>
        <authorList>
            <person name="Klenk H.-P."/>
        </authorList>
    </citation>
    <scope>NUCLEOTIDE SEQUENCE [LARGE SCALE GENOMIC DNA]</scope>
    <source>
        <strain evidence="11 12">DSM 46699</strain>
    </source>
</reference>
<keyword evidence="9" id="KW-0479">Metal-binding</keyword>
<keyword evidence="2 7" id="KW-0808">Transferase</keyword>
<name>A0A561V8Q8_9PSEU</name>
<dbReference type="Gene3D" id="3.30.200.20">
    <property type="entry name" value="Phosphorylase Kinase, domain 1"/>
    <property type="match status" value="1"/>
</dbReference>
<dbReference type="EMBL" id="VIWX01000001">
    <property type="protein sequence ID" value="TWG08006.1"/>
    <property type="molecule type" value="Genomic_DNA"/>
</dbReference>
<dbReference type="GO" id="GO:0016773">
    <property type="term" value="F:phosphotransferase activity, alcohol group as acceptor"/>
    <property type="evidence" value="ECO:0007669"/>
    <property type="project" value="InterPro"/>
</dbReference>
<dbReference type="GO" id="GO:0046872">
    <property type="term" value="F:metal ion binding"/>
    <property type="evidence" value="ECO:0007669"/>
    <property type="project" value="UniProtKB-KW"/>
</dbReference>
<dbReference type="GO" id="GO:0005524">
    <property type="term" value="F:ATP binding"/>
    <property type="evidence" value="ECO:0007669"/>
    <property type="project" value="UniProtKB-KW"/>
</dbReference>
<feature type="binding site" evidence="9">
    <location>
        <position position="209"/>
    </location>
    <ligand>
        <name>Mg(2+)</name>
        <dbReference type="ChEBI" id="CHEBI:18420"/>
    </ligand>
</feature>
<keyword evidence="9" id="KW-0460">Magnesium</keyword>
<dbReference type="PIRSF" id="PIRSF000706">
    <property type="entry name" value="Kanamycin_kin"/>
    <property type="match status" value="1"/>
</dbReference>
<comment type="similarity">
    <text evidence="1 7">Belongs to the aminoglycoside phosphotransferase family.</text>
</comment>
<evidence type="ECO:0000313" key="11">
    <source>
        <dbReference type="EMBL" id="TWG08006.1"/>
    </source>
</evidence>
<evidence type="ECO:0000256" key="3">
    <source>
        <dbReference type="ARBA" id="ARBA00022741"/>
    </source>
</evidence>
<protein>
    <submittedName>
        <fullName evidence="11">Kanamycin kinase</fullName>
    </submittedName>
</protein>
<dbReference type="InterPro" id="IPR011009">
    <property type="entry name" value="Kinase-like_dom_sf"/>
</dbReference>
<dbReference type="SUPFAM" id="SSF56112">
    <property type="entry name" value="Protein kinase-like (PK-like)"/>
    <property type="match status" value="1"/>
</dbReference>
<evidence type="ECO:0000256" key="7">
    <source>
        <dbReference type="PIRNR" id="PIRNR000706"/>
    </source>
</evidence>
<dbReference type="PANTHER" id="PTHR21310">
    <property type="entry name" value="AMINOGLYCOSIDE PHOSPHOTRANSFERASE-RELATED-RELATED"/>
    <property type="match status" value="1"/>
</dbReference>
<dbReference type="InterPro" id="IPR024165">
    <property type="entry name" value="Kan/Strep_kinase"/>
</dbReference>
<dbReference type="GO" id="GO:0046677">
    <property type="term" value="P:response to antibiotic"/>
    <property type="evidence" value="ECO:0007669"/>
    <property type="project" value="UniProtKB-KW"/>
</dbReference>
<evidence type="ECO:0000256" key="8">
    <source>
        <dbReference type="PIRSR" id="PIRSR000706-1"/>
    </source>
</evidence>
<dbReference type="Proteomes" id="UP000316184">
    <property type="component" value="Unassembled WGS sequence"/>
</dbReference>
<evidence type="ECO:0000256" key="9">
    <source>
        <dbReference type="PIRSR" id="PIRSR000706-2"/>
    </source>
</evidence>
<evidence type="ECO:0000256" key="4">
    <source>
        <dbReference type="ARBA" id="ARBA00022777"/>
    </source>
</evidence>
<organism evidence="11 12">
    <name type="scientific">Saccharopolyspora dendranthemae</name>
    <dbReference type="NCBI Taxonomy" id="1181886"/>
    <lineage>
        <taxon>Bacteria</taxon>
        <taxon>Bacillati</taxon>
        <taxon>Actinomycetota</taxon>
        <taxon>Actinomycetes</taxon>
        <taxon>Pseudonocardiales</taxon>
        <taxon>Pseudonocardiaceae</taxon>
        <taxon>Saccharopolyspora</taxon>
    </lineage>
</organism>
<evidence type="ECO:0000259" key="10">
    <source>
        <dbReference type="Pfam" id="PF01636"/>
    </source>
</evidence>
<feature type="active site" description="Proton acceptor" evidence="8">
    <location>
        <position position="190"/>
    </location>
</feature>
<evidence type="ECO:0000313" key="12">
    <source>
        <dbReference type="Proteomes" id="UP000316184"/>
    </source>
</evidence>
<sequence length="265" mass="28584">MIAAAPREPVEPPRVVREIAGGSPVHAVWENELGGMTFRIESAAEVRFVKWSPPGLSLSPEVERLRWAAKYAVVPRVLDHGSDSTGEWMVTAGLPGRSAVDDRWIAEPGTAVRAIGSGLRALHETVPVADCPFDWSAEVRTTVARRKAAAGSIDQADWPPELPRVASIEEALDVLADAPPVDRAVVCHGDACAPNTLIGDDGRFAGHVDLGGLGVADRWADLAIATMATRWNYGPGWEGALLDAYGISPDQDRTTYYRLLWYLAD</sequence>
<keyword evidence="4 7" id="KW-0418">Kinase</keyword>
<keyword evidence="3 7" id="KW-0547">Nucleotide-binding</keyword>
<dbReference type="InterPro" id="IPR002575">
    <property type="entry name" value="Aminoglycoside_PTrfase"/>
</dbReference>
<evidence type="ECO:0000256" key="2">
    <source>
        <dbReference type="ARBA" id="ARBA00022679"/>
    </source>
</evidence>
<comment type="caution">
    <text evidence="11">The sequence shown here is derived from an EMBL/GenBank/DDBJ whole genome shotgun (WGS) entry which is preliminary data.</text>
</comment>